<keyword evidence="1" id="KW-0472">Membrane</keyword>
<keyword evidence="1" id="KW-1133">Transmembrane helix</keyword>
<proteinExistence type="predicted"/>
<evidence type="ECO:0000313" key="3">
    <source>
        <dbReference type="Proteomes" id="UP000545037"/>
    </source>
</evidence>
<keyword evidence="3" id="KW-1185">Reference proteome</keyword>
<organism evidence="2 3">
    <name type="scientific">Brevundimonas variabilis</name>
    <dbReference type="NCBI Taxonomy" id="74312"/>
    <lineage>
        <taxon>Bacteria</taxon>
        <taxon>Pseudomonadati</taxon>
        <taxon>Pseudomonadota</taxon>
        <taxon>Alphaproteobacteria</taxon>
        <taxon>Caulobacterales</taxon>
        <taxon>Caulobacteraceae</taxon>
        <taxon>Brevundimonas</taxon>
    </lineage>
</organism>
<evidence type="ECO:0000256" key="1">
    <source>
        <dbReference type="SAM" id="Phobius"/>
    </source>
</evidence>
<dbReference type="AlphaFoldDB" id="A0A7W9CIH0"/>
<dbReference type="EMBL" id="JACHOR010000003">
    <property type="protein sequence ID" value="MBB5746274.1"/>
    <property type="molecule type" value="Genomic_DNA"/>
</dbReference>
<accession>A0A7W9CIH0</accession>
<sequence length="47" mass="4973">MPPEAVPFVVAVVAFFGTFILAVGGAALWTAFPRVEGRSDEPTPPTR</sequence>
<gene>
    <name evidence="2" type="ORF">GGR13_001878</name>
</gene>
<name>A0A7W9CIH0_9CAUL</name>
<feature type="transmembrane region" description="Helical" evidence="1">
    <location>
        <begin position="6"/>
        <end position="29"/>
    </location>
</feature>
<dbReference type="Proteomes" id="UP000545037">
    <property type="component" value="Unassembled WGS sequence"/>
</dbReference>
<protein>
    <submittedName>
        <fullName evidence="2">Uncharacterized protein</fullName>
    </submittedName>
</protein>
<comment type="caution">
    <text evidence="2">The sequence shown here is derived from an EMBL/GenBank/DDBJ whole genome shotgun (WGS) entry which is preliminary data.</text>
</comment>
<keyword evidence="1" id="KW-0812">Transmembrane</keyword>
<reference evidence="2 3" key="1">
    <citation type="submission" date="2020-08" db="EMBL/GenBank/DDBJ databases">
        <title>Genomic Encyclopedia of Type Strains, Phase IV (KMG-IV): sequencing the most valuable type-strain genomes for metagenomic binning, comparative biology and taxonomic classification.</title>
        <authorList>
            <person name="Goeker M."/>
        </authorList>
    </citation>
    <scope>NUCLEOTIDE SEQUENCE [LARGE SCALE GENOMIC DNA]</scope>
    <source>
        <strain evidence="2 3">DSM 4737</strain>
    </source>
</reference>
<evidence type="ECO:0000313" key="2">
    <source>
        <dbReference type="EMBL" id="MBB5746274.1"/>
    </source>
</evidence>